<keyword evidence="2" id="KW-0732">Signal</keyword>
<dbReference type="InterPro" id="IPR025060">
    <property type="entry name" value="DUF3999"/>
</dbReference>
<dbReference type="EMBL" id="SDDZ01000002">
    <property type="protein sequence ID" value="RXJ51238.1"/>
    <property type="molecule type" value="Genomic_DNA"/>
</dbReference>
<evidence type="ECO:0000313" key="4">
    <source>
        <dbReference type="Proteomes" id="UP000289792"/>
    </source>
</evidence>
<organism evidence="3 4">
    <name type="scientific">Gelidibacter gilvus</name>
    <dbReference type="NCBI Taxonomy" id="59602"/>
    <lineage>
        <taxon>Bacteria</taxon>
        <taxon>Pseudomonadati</taxon>
        <taxon>Bacteroidota</taxon>
        <taxon>Flavobacteriia</taxon>
        <taxon>Flavobacteriales</taxon>
        <taxon>Flavobacteriaceae</taxon>
        <taxon>Gelidibacter</taxon>
    </lineage>
</organism>
<proteinExistence type="predicted"/>
<dbReference type="Proteomes" id="UP000289792">
    <property type="component" value="Unassembled WGS sequence"/>
</dbReference>
<feature type="signal peptide" evidence="2">
    <location>
        <begin position="1"/>
        <end position="18"/>
    </location>
</feature>
<dbReference type="RefSeq" id="WP_129016236.1">
    <property type="nucleotide sequence ID" value="NZ_SDDZ01000002.1"/>
</dbReference>
<keyword evidence="1" id="KW-1133">Transmembrane helix</keyword>
<keyword evidence="1" id="KW-0472">Membrane</keyword>
<reference evidence="3 4" key="1">
    <citation type="submission" date="2019-01" db="EMBL/GenBank/DDBJ databases">
        <title>Genome sequence of the Antarctic species Gelidibacter gilvus ACAM 158(T).</title>
        <authorList>
            <person name="Bowman J.P."/>
        </authorList>
    </citation>
    <scope>NUCLEOTIDE SEQUENCE [LARGE SCALE GENOMIC DNA]</scope>
    <source>
        <strain evidence="3 4">IC158</strain>
    </source>
</reference>
<sequence>MIKSIKFFILLLGSMAFAQNGQVSGTIDPVKEAGLYRIRIPHDIRSYATQDLRDIRVWDAKGNQVPYFVQPTSDYKFTKVSDFAEFEVVSNTRIADSSSTYIFKNPYKTIEKAVLLIANYQGSKTYRLEGSDDQKEWFGIINNGQLNQLSHPTKTEVYKEIQFPLGTYSYLKLVFDDRYSLPINLLGIGMANTETVNLVPITMEEIPVKSIEFTEQDKKTQIHIRFERPEVMDQIRMEIKAPELYSRNVLVYTLKEREVKRSVESYRQHLAAFSIRSDKDLVFNIPTSIEQELYLEIDNKDNPKLEIGSLKFMQEPVYLVASLKANESYKITAGNNKLEFPDYDIFEVTNTTKTALPIAEIGTIVYEQPEKAIEKTKSFWQQPWFMWSCIGIAALMIVYFAFNMLRDMNKDNIN</sequence>
<accession>A0A4Q0XI14</accession>
<keyword evidence="4" id="KW-1185">Reference proteome</keyword>
<evidence type="ECO:0000256" key="1">
    <source>
        <dbReference type="SAM" id="Phobius"/>
    </source>
</evidence>
<name>A0A4Q0XI14_9FLAO</name>
<keyword evidence="1" id="KW-0812">Transmembrane</keyword>
<dbReference type="AlphaFoldDB" id="A0A4Q0XI14"/>
<feature type="chain" id="PRO_5020684349" evidence="2">
    <location>
        <begin position="19"/>
        <end position="414"/>
    </location>
</feature>
<evidence type="ECO:0000313" key="3">
    <source>
        <dbReference type="EMBL" id="RXJ51238.1"/>
    </source>
</evidence>
<evidence type="ECO:0000256" key="2">
    <source>
        <dbReference type="SAM" id="SignalP"/>
    </source>
</evidence>
<dbReference type="OrthoDB" id="994644at2"/>
<dbReference type="Pfam" id="PF13163">
    <property type="entry name" value="DUF3999"/>
    <property type="match status" value="2"/>
</dbReference>
<protein>
    <submittedName>
        <fullName evidence="3">DUF3999 family protein</fullName>
    </submittedName>
</protein>
<gene>
    <name evidence="3" type="ORF">ESZ48_05030</name>
</gene>
<comment type="caution">
    <text evidence="3">The sequence shown here is derived from an EMBL/GenBank/DDBJ whole genome shotgun (WGS) entry which is preliminary data.</text>
</comment>
<feature type="transmembrane region" description="Helical" evidence="1">
    <location>
        <begin position="384"/>
        <end position="402"/>
    </location>
</feature>